<dbReference type="GO" id="GO:0016491">
    <property type="term" value="F:oxidoreductase activity"/>
    <property type="evidence" value="ECO:0007669"/>
    <property type="project" value="UniProtKB-KW"/>
</dbReference>
<dbReference type="PANTHER" id="PTHR43639">
    <property type="entry name" value="OXIDOREDUCTASE, SHORT-CHAIN DEHYDROGENASE/REDUCTASE FAMILY (AFU_ORTHOLOGUE AFUA_5G02870)"/>
    <property type="match status" value="1"/>
</dbReference>
<sequence>MGRGVARRLAGEGAAVAVSGRTPEKVEFVVREIESEGGTAFAMKCDVNVRAEMEGLVQATVDRYGPPDILVNNAQGGGGGERLLDSIDDEVFLAAYQGGPLATLYGMQACFPRMKERGGTIVNMGSSTGVMGDPGFAPYGSAKEAIRGLTKHAAREWGRYGITVNVICPAAISAEAQQFRGEAPKQWAAIIKQVPLGYLGDPENDIAPAVVALATDLHYLTGATLMLDGGRCLLR</sequence>
<dbReference type="SUPFAM" id="SSF51735">
    <property type="entry name" value="NAD(P)-binding Rossmann-fold domains"/>
    <property type="match status" value="1"/>
</dbReference>
<dbReference type="CDD" id="cd05233">
    <property type="entry name" value="SDR_c"/>
    <property type="match status" value="1"/>
</dbReference>
<gene>
    <name evidence="3" type="ORF">ACFPZI_25390</name>
</gene>
<dbReference type="Proteomes" id="UP001596180">
    <property type="component" value="Unassembled WGS sequence"/>
</dbReference>
<dbReference type="PRINTS" id="PR00080">
    <property type="entry name" value="SDRFAMILY"/>
</dbReference>
<dbReference type="Pfam" id="PF13561">
    <property type="entry name" value="adh_short_C2"/>
    <property type="match status" value="1"/>
</dbReference>
<evidence type="ECO:0000256" key="1">
    <source>
        <dbReference type="ARBA" id="ARBA00006484"/>
    </source>
</evidence>
<comment type="caution">
    <text evidence="3">The sequence shown here is derived from an EMBL/GenBank/DDBJ whole genome shotgun (WGS) entry which is preliminary data.</text>
</comment>
<dbReference type="PROSITE" id="PS00061">
    <property type="entry name" value="ADH_SHORT"/>
    <property type="match status" value="1"/>
</dbReference>
<dbReference type="PANTHER" id="PTHR43639:SF1">
    <property type="entry name" value="SHORT-CHAIN DEHYDROGENASE_REDUCTASE FAMILY PROTEIN"/>
    <property type="match status" value="1"/>
</dbReference>
<dbReference type="RefSeq" id="WP_381367262.1">
    <property type="nucleotide sequence ID" value="NZ_JBHSOA010000056.1"/>
</dbReference>
<reference evidence="4" key="1">
    <citation type="journal article" date="2019" name="Int. J. Syst. Evol. Microbiol.">
        <title>The Global Catalogue of Microorganisms (GCM) 10K type strain sequencing project: providing services to taxonomists for standard genome sequencing and annotation.</title>
        <authorList>
            <consortium name="The Broad Institute Genomics Platform"/>
            <consortium name="The Broad Institute Genome Sequencing Center for Infectious Disease"/>
            <person name="Wu L."/>
            <person name="Ma J."/>
        </authorList>
    </citation>
    <scope>NUCLEOTIDE SEQUENCE [LARGE SCALE GENOMIC DNA]</scope>
    <source>
        <strain evidence="4">JCM 10411</strain>
    </source>
</reference>
<evidence type="ECO:0000313" key="4">
    <source>
        <dbReference type="Proteomes" id="UP001596180"/>
    </source>
</evidence>
<accession>A0ABW1E2K0</accession>
<dbReference type="EC" id="1.1.1.-" evidence="3"/>
<evidence type="ECO:0000256" key="2">
    <source>
        <dbReference type="ARBA" id="ARBA00023002"/>
    </source>
</evidence>
<protein>
    <submittedName>
        <fullName evidence="3">SDR family NAD(P)-dependent oxidoreductase</fullName>
        <ecNumber evidence="3">1.1.1.-</ecNumber>
    </submittedName>
</protein>
<proteinExistence type="inferred from homology"/>
<evidence type="ECO:0000313" key="3">
    <source>
        <dbReference type="EMBL" id="MFC5855001.1"/>
    </source>
</evidence>
<organism evidence="3 4">
    <name type="scientific">Streptomyces chlorus</name>
    <dbReference type="NCBI Taxonomy" id="887452"/>
    <lineage>
        <taxon>Bacteria</taxon>
        <taxon>Bacillati</taxon>
        <taxon>Actinomycetota</taxon>
        <taxon>Actinomycetes</taxon>
        <taxon>Kitasatosporales</taxon>
        <taxon>Streptomycetaceae</taxon>
        <taxon>Streptomyces</taxon>
    </lineage>
</organism>
<keyword evidence="4" id="KW-1185">Reference proteome</keyword>
<comment type="similarity">
    <text evidence="1">Belongs to the short-chain dehydrogenases/reductases (SDR) family.</text>
</comment>
<dbReference type="EMBL" id="JBHSOA010000056">
    <property type="protein sequence ID" value="MFC5855001.1"/>
    <property type="molecule type" value="Genomic_DNA"/>
</dbReference>
<keyword evidence="2 3" id="KW-0560">Oxidoreductase</keyword>
<dbReference type="PRINTS" id="PR00081">
    <property type="entry name" value="GDHRDH"/>
</dbReference>
<dbReference type="InterPro" id="IPR020904">
    <property type="entry name" value="Sc_DH/Rdtase_CS"/>
</dbReference>
<name>A0ABW1E2K0_9ACTN</name>
<dbReference type="InterPro" id="IPR002347">
    <property type="entry name" value="SDR_fam"/>
</dbReference>
<dbReference type="Gene3D" id="3.40.50.720">
    <property type="entry name" value="NAD(P)-binding Rossmann-like Domain"/>
    <property type="match status" value="1"/>
</dbReference>
<dbReference type="InterPro" id="IPR036291">
    <property type="entry name" value="NAD(P)-bd_dom_sf"/>
</dbReference>